<dbReference type="EMBL" id="CP014145">
    <property type="protein sequence ID" value="AMB58785.1"/>
    <property type="molecule type" value="Genomic_DNA"/>
</dbReference>
<dbReference type="SUPFAM" id="SSF46894">
    <property type="entry name" value="C-terminal effector domain of the bipartite response regulators"/>
    <property type="match status" value="1"/>
</dbReference>
<keyword evidence="3" id="KW-0238">DNA-binding</keyword>
<dbReference type="KEGG" id="mvd:AWU67_07820"/>
<evidence type="ECO:0008006" key="9">
    <source>
        <dbReference type="Google" id="ProtNLM"/>
    </source>
</evidence>
<dbReference type="SMART" id="SM01043">
    <property type="entry name" value="BTAD"/>
    <property type="match status" value="1"/>
</dbReference>
<dbReference type="InterPro" id="IPR011990">
    <property type="entry name" value="TPR-like_helical_dom_sf"/>
</dbReference>
<protein>
    <recommendedName>
        <fullName evidence="9">DNA-binding transcriptional activator of the SARP family</fullName>
    </recommendedName>
</protein>
<dbReference type="InterPro" id="IPR005158">
    <property type="entry name" value="BTAD"/>
</dbReference>
<evidence type="ECO:0000313" key="7">
    <source>
        <dbReference type="EMBL" id="AMB58785.1"/>
    </source>
</evidence>
<evidence type="ECO:0000256" key="2">
    <source>
        <dbReference type="ARBA" id="ARBA00023015"/>
    </source>
</evidence>
<dbReference type="PANTHER" id="PTHR35807:SF1">
    <property type="entry name" value="TRANSCRIPTIONAL REGULATOR REDD"/>
    <property type="match status" value="1"/>
</dbReference>
<evidence type="ECO:0000256" key="1">
    <source>
        <dbReference type="ARBA" id="ARBA00005820"/>
    </source>
</evidence>
<evidence type="ECO:0000259" key="5">
    <source>
        <dbReference type="SMART" id="SM00862"/>
    </source>
</evidence>
<organism evidence="7 8">
    <name type="scientific">Microterricola viridarii</name>
    <dbReference type="NCBI Taxonomy" id="412690"/>
    <lineage>
        <taxon>Bacteria</taxon>
        <taxon>Bacillati</taxon>
        <taxon>Actinomycetota</taxon>
        <taxon>Actinomycetes</taxon>
        <taxon>Micrococcales</taxon>
        <taxon>Microbacteriaceae</taxon>
        <taxon>Microterricola</taxon>
    </lineage>
</organism>
<dbReference type="GO" id="GO:0006355">
    <property type="term" value="P:regulation of DNA-templated transcription"/>
    <property type="evidence" value="ECO:0007669"/>
    <property type="project" value="InterPro"/>
</dbReference>
<evidence type="ECO:0000259" key="6">
    <source>
        <dbReference type="SMART" id="SM01043"/>
    </source>
</evidence>
<dbReference type="GO" id="GO:0000160">
    <property type="term" value="P:phosphorelay signal transduction system"/>
    <property type="evidence" value="ECO:0007669"/>
    <property type="project" value="InterPro"/>
</dbReference>
<dbReference type="Gene3D" id="1.10.10.10">
    <property type="entry name" value="Winged helix-like DNA-binding domain superfamily/Winged helix DNA-binding domain"/>
    <property type="match status" value="1"/>
</dbReference>
<keyword evidence="8" id="KW-1185">Reference proteome</keyword>
<dbReference type="RefSeq" id="WP_067227596.1">
    <property type="nucleotide sequence ID" value="NZ_CP014145.1"/>
</dbReference>
<dbReference type="InterPro" id="IPR001867">
    <property type="entry name" value="OmpR/PhoB-type_DNA-bd"/>
</dbReference>
<dbReference type="InterPro" id="IPR036388">
    <property type="entry name" value="WH-like_DNA-bd_sf"/>
</dbReference>
<evidence type="ECO:0000256" key="3">
    <source>
        <dbReference type="ARBA" id="ARBA00023125"/>
    </source>
</evidence>
<evidence type="ECO:0000256" key="4">
    <source>
        <dbReference type="ARBA" id="ARBA00023163"/>
    </source>
</evidence>
<gene>
    <name evidence="7" type="ORF">AWU67_07820</name>
</gene>
<evidence type="ECO:0000313" key="8">
    <source>
        <dbReference type="Proteomes" id="UP000058305"/>
    </source>
</evidence>
<dbReference type="InterPro" id="IPR016032">
    <property type="entry name" value="Sig_transdc_resp-reg_C-effctor"/>
</dbReference>
<feature type="domain" description="Bacterial transcriptional activator" evidence="6">
    <location>
        <begin position="104"/>
        <end position="250"/>
    </location>
</feature>
<reference evidence="8" key="2">
    <citation type="submission" date="2016-01" db="EMBL/GenBank/DDBJ databases">
        <title>First complete genome sequence of a species in the genus Microterricola, an extremophilic cold active enzyme producing strain ERGS5:02 isolated from Sikkim Himalaya.</title>
        <authorList>
            <person name="Kumar R."/>
            <person name="Singh D."/>
            <person name="Swarnkar M.K."/>
        </authorList>
    </citation>
    <scope>NUCLEOTIDE SEQUENCE [LARGE SCALE GENOMIC DNA]</scope>
    <source>
        <strain evidence="8">ERGS5:02</strain>
    </source>
</reference>
<accession>A0A109QYR7</accession>
<proteinExistence type="inferred from homology"/>
<sequence length="252" mass="27089">MTLASATPTRIQLCGATLVELDGRRIDGGLPGRQGRVLFAFLVLNRHRFASRAELAAAVWPEDAAAPAASGLNPLLSKLRKILGDNRLEGHSALRLRLDAGARVDVEDAVRTVHRAESQIALGQWHGAWGPSVAALIITEREFLPGEEAEWIDEYRAGMVELHLRALEAYAAATLGIGGTELPAAVRSGRRLVHLAPLRESGYQLLMRALDRQGNSAEALGVYAELHSLLRDELGVSPSAASQAVYTALNRG</sequence>
<reference evidence="7 8" key="1">
    <citation type="journal article" date="2016" name="J. Biotechnol.">
        <title>First complete genome sequence of a species in the genus Microterricola, an extremophilic cold active enzyme producing bacterial strain ERGS5:02 isolated from Sikkim Himalaya.</title>
        <authorList>
            <person name="Himanshu"/>
            <person name="Swarnkar M.K."/>
            <person name="Singh D."/>
            <person name="Kumar R."/>
        </authorList>
    </citation>
    <scope>NUCLEOTIDE SEQUENCE [LARGE SCALE GENOMIC DNA]</scope>
    <source>
        <strain evidence="7 8">ERGS5:02</strain>
    </source>
</reference>
<dbReference type="Pfam" id="PF03704">
    <property type="entry name" value="BTAD"/>
    <property type="match status" value="1"/>
</dbReference>
<dbReference type="AlphaFoldDB" id="A0A109QYR7"/>
<dbReference type="PANTHER" id="PTHR35807">
    <property type="entry name" value="TRANSCRIPTIONAL REGULATOR REDD-RELATED"/>
    <property type="match status" value="1"/>
</dbReference>
<feature type="domain" description="OmpR/PhoB-type" evidence="5">
    <location>
        <begin position="23"/>
        <end position="98"/>
    </location>
</feature>
<dbReference type="SUPFAM" id="SSF48452">
    <property type="entry name" value="TPR-like"/>
    <property type="match status" value="1"/>
</dbReference>
<dbReference type="InterPro" id="IPR051677">
    <property type="entry name" value="AfsR-DnrI-RedD_regulator"/>
</dbReference>
<keyword evidence="4" id="KW-0804">Transcription</keyword>
<dbReference type="Proteomes" id="UP000058305">
    <property type="component" value="Chromosome"/>
</dbReference>
<dbReference type="SMART" id="SM00862">
    <property type="entry name" value="Trans_reg_C"/>
    <property type="match status" value="1"/>
</dbReference>
<dbReference type="GO" id="GO:0003677">
    <property type="term" value="F:DNA binding"/>
    <property type="evidence" value="ECO:0007669"/>
    <property type="project" value="UniProtKB-KW"/>
</dbReference>
<dbReference type="OrthoDB" id="3691954at2"/>
<comment type="similarity">
    <text evidence="1">Belongs to the AfsR/DnrI/RedD regulatory family.</text>
</comment>
<dbReference type="Gene3D" id="1.25.40.10">
    <property type="entry name" value="Tetratricopeptide repeat domain"/>
    <property type="match status" value="1"/>
</dbReference>
<keyword evidence="2" id="KW-0805">Transcription regulation</keyword>
<name>A0A109QYR7_9MICO</name>